<organism evidence="9 10">
    <name type="scientific">Brachionus plicatilis</name>
    <name type="common">Marine rotifer</name>
    <name type="synonym">Brachionus muelleri</name>
    <dbReference type="NCBI Taxonomy" id="10195"/>
    <lineage>
        <taxon>Eukaryota</taxon>
        <taxon>Metazoa</taxon>
        <taxon>Spiralia</taxon>
        <taxon>Gnathifera</taxon>
        <taxon>Rotifera</taxon>
        <taxon>Eurotatoria</taxon>
        <taxon>Monogononta</taxon>
        <taxon>Pseudotrocha</taxon>
        <taxon>Ploima</taxon>
        <taxon>Brachionidae</taxon>
        <taxon>Brachionus</taxon>
    </lineage>
</organism>
<feature type="coiled-coil region" evidence="4">
    <location>
        <begin position="497"/>
        <end position="593"/>
    </location>
</feature>
<evidence type="ECO:0000256" key="3">
    <source>
        <dbReference type="PROSITE-ProRule" id="PRU00192"/>
    </source>
</evidence>
<dbReference type="SMART" id="SM00054">
    <property type="entry name" value="EFh"/>
    <property type="match status" value="2"/>
</dbReference>
<dbReference type="OrthoDB" id="2015333at2759"/>
<feature type="region of interest" description="Disordered" evidence="5">
    <location>
        <begin position="1140"/>
        <end position="1216"/>
    </location>
</feature>
<evidence type="ECO:0000256" key="4">
    <source>
        <dbReference type="SAM" id="Coils"/>
    </source>
</evidence>
<dbReference type="InterPro" id="IPR036028">
    <property type="entry name" value="SH3-like_dom_sf"/>
</dbReference>
<evidence type="ECO:0000256" key="2">
    <source>
        <dbReference type="ARBA" id="ARBA00022837"/>
    </source>
</evidence>
<feature type="compositionally biased region" description="Low complexity" evidence="5">
    <location>
        <begin position="635"/>
        <end position="649"/>
    </location>
</feature>
<feature type="region of interest" description="Disordered" evidence="5">
    <location>
        <begin position="635"/>
        <end position="673"/>
    </location>
</feature>
<feature type="compositionally biased region" description="Polar residues" evidence="5">
    <location>
        <begin position="650"/>
        <end position="672"/>
    </location>
</feature>
<dbReference type="Pfam" id="PF14604">
    <property type="entry name" value="SH3_9"/>
    <property type="match status" value="1"/>
</dbReference>
<feature type="domain" description="EF-hand" evidence="8">
    <location>
        <begin position="46"/>
        <end position="81"/>
    </location>
</feature>
<name>A0A3M7SQY1_BRAPC</name>
<dbReference type="Gene3D" id="2.30.30.40">
    <property type="entry name" value="SH3 Domains"/>
    <property type="match status" value="3"/>
</dbReference>
<dbReference type="CDD" id="cd22249">
    <property type="entry name" value="UDM1_RNF168_RNF169-like"/>
    <property type="match status" value="1"/>
</dbReference>
<accession>A0A3M7SQY1</accession>
<feature type="domain" description="EF-hand" evidence="8">
    <location>
        <begin position="257"/>
        <end position="282"/>
    </location>
</feature>
<dbReference type="SMART" id="SM00326">
    <property type="entry name" value="SH3"/>
    <property type="match status" value="4"/>
</dbReference>
<feature type="domain" description="SH3" evidence="6">
    <location>
        <begin position="1226"/>
        <end position="1284"/>
    </location>
</feature>
<dbReference type="CDD" id="cd00052">
    <property type="entry name" value="EH"/>
    <property type="match status" value="2"/>
</dbReference>
<dbReference type="GO" id="GO:0097708">
    <property type="term" value="C:intracellular vesicle"/>
    <property type="evidence" value="ECO:0007669"/>
    <property type="project" value="TreeGrafter"/>
</dbReference>
<dbReference type="InterPro" id="IPR002048">
    <property type="entry name" value="EF_hand_dom"/>
</dbReference>
<dbReference type="SUPFAM" id="SSF50044">
    <property type="entry name" value="SH3-domain"/>
    <property type="match status" value="3"/>
</dbReference>
<evidence type="ECO:0000259" key="8">
    <source>
        <dbReference type="PROSITE" id="PS50222"/>
    </source>
</evidence>
<dbReference type="PROSITE" id="PS50031">
    <property type="entry name" value="EH"/>
    <property type="match status" value="1"/>
</dbReference>
<gene>
    <name evidence="9" type="ORF">BpHYR1_008714</name>
</gene>
<dbReference type="GO" id="GO:0060090">
    <property type="term" value="F:molecular adaptor activity"/>
    <property type="evidence" value="ECO:0007669"/>
    <property type="project" value="TreeGrafter"/>
</dbReference>
<dbReference type="Gene3D" id="1.10.238.10">
    <property type="entry name" value="EF-hand"/>
    <property type="match status" value="2"/>
</dbReference>
<dbReference type="PROSITE" id="PS50222">
    <property type="entry name" value="EF_HAND_2"/>
    <property type="match status" value="2"/>
</dbReference>
<keyword evidence="2" id="KW-0106">Calcium</keyword>
<dbReference type="PANTHER" id="PTHR11216:SF170">
    <property type="entry name" value="DYNAMIN ASSOCIATED PROTEIN 160, ISOFORM D"/>
    <property type="match status" value="1"/>
</dbReference>
<dbReference type="InterPro" id="IPR011992">
    <property type="entry name" value="EF-hand-dom_pair"/>
</dbReference>
<reference evidence="9 10" key="1">
    <citation type="journal article" date="2018" name="Sci. Rep.">
        <title>Genomic signatures of local adaptation to the degree of environmental predictability in rotifers.</title>
        <authorList>
            <person name="Franch-Gras L."/>
            <person name="Hahn C."/>
            <person name="Garcia-Roger E.M."/>
            <person name="Carmona M.J."/>
            <person name="Serra M."/>
            <person name="Gomez A."/>
        </authorList>
    </citation>
    <scope>NUCLEOTIDE SEQUENCE [LARGE SCALE GENOMIC DNA]</scope>
    <source>
        <strain evidence="9">HYR1</strain>
    </source>
</reference>
<evidence type="ECO:0000259" key="7">
    <source>
        <dbReference type="PROSITE" id="PS50031"/>
    </source>
</evidence>
<dbReference type="GO" id="GO:0005737">
    <property type="term" value="C:cytoplasm"/>
    <property type="evidence" value="ECO:0007669"/>
    <property type="project" value="TreeGrafter"/>
</dbReference>
<dbReference type="PANTHER" id="PTHR11216">
    <property type="entry name" value="EH DOMAIN"/>
    <property type="match status" value="1"/>
</dbReference>
<dbReference type="PROSITE" id="PS50002">
    <property type="entry name" value="SH3"/>
    <property type="match status" value="3"/>
</dbReference>
<feature type="region of interest" description="Disordered" evidence="5">
    <location>
        <begin position="692"/>
        <end position="716"/>
    </location>
</feature>
<feature type="region of interest" description="Disordered" evidence="5">
    <location>
        <begin position="359"/>
        <end position="392"/>
    </location>
</feature>
<feature type="domain" description="SH3" evidence="6">
    <location>
        <begin position="977"/>
        <end position="1044"/>
    </location>
</feature>
<dbReference type="InterPro" id="IPR018247">
    <property type="entry name" value="EF_Hand_1_Ca_BS"/>
</dbReference>
<evidence type="ECO:0000259" key="6">
    <source>
        <dbReference type="PROSITE" id="PS50002"/>
    </source>
</evidence>
<dbReference type="STRING" id="10195.A0A3M7SQY1"/>
<dbReference type="GO" id="GO:0042734">
    <property type="term" value="C:presynaptic membrane"/>
    <property type="evidence" value="ECO:0007669"/>
    <property type="project" value="TreeGrafter"/>
</dbReference>
<dbReference type="SMART" id="SM00027">
    <property type="entry name" value="EH"/>
    <property type="match status" value="2"/>
</dbReference>
<dbReference type="Proteomes" id="UP000276133">
    <property type="component" value="Unassembled WGS sequence"/>
</dbReference>
<keyword evidence="1 3" id="KW-0728">SH3 domain</keyword>
<feature type="compositionally biased region" description="Polar residues" evidence="5">
    <location>
        <begin position="1184"/>
        <end position="1200"/>
    </location>
</feature>
<evidence type="ECO:0000313" key="9">
    <source>
        <dbReference type="EMBL" id="RNA38129.1"/>
    </source>
</evidence>
<feature type="domain" description="SH3" evidence="6">
    <location>
        <begin position="879"/>
        <end position="940"/>
    </location>
</feature>
<feature type="compositionally biased region" description="Polar residues" evidence="5">
    <location>
        <begin position="1140"/>
        <end position="1155"/>
    </location>
</feature>
<dbReference type="PROSITE" id="PS00018">
    <property type="entry name" value="EF_HAND_1"/>
    <property type="match status" value="2"/>
</dbReference>
<comment type="caution">
    <text evidence="9">The sequence shown here is derived from an EMBL/GenBank/DDBJ whole genome shotgun (WGS) entry which is preliminary data.</text>
</comment>
<evidence type="ECO:0000256" key="5">
    <source>
        <dbReference type="SAM" id="MobiDB-lite"/>
    </source>
</evidence>
<evidence type="ECO:0000256" key="1">
    <source>
        <dbReference type="ARBA" id="ARBA00022443"/>
    </source>
</evidence>
<proteinExistence type="predicted"/>
<dbReference type="GO" id="GO:0150007">
    <property type="term" value="P:clathrin-dependent synaptic vesicle endocytosis"/>
    <property type="evidence" value="ECO:0007669"/>
    <property type="project" value="TreeGrafter"/>
</dbReference>
<dbReference type="Pfam" id="PF00018">
    <property type="entry name" value="SH3_1"/>
    <property type="match status" value="1"/>
</dbReference>
<feature type="region of interest" description="Disordered" evidence="5">
    <location>
        <begin position="117"/>
        <end position="136"/>
    </location>
</feature>
<dbReference type="GO" id="GO:0005509">
    <property type="term" value="F:calcium ion binding"/>
    <property type="evidence" value="ECO:0007669"/>
    <property type="project" value="InterPro"/>
</dbReference>
<keyword evidence="4" id="KW-0175">Coiled coil</keyword>
<evidence type="ECO:0000313" key="10">
    <source>
        <dbReference type="Proteomes" id="UP000276133"/>
    </source>
</evidence>
<feature type="region of interest" description="Disordered" evidence="5">
    <location>
        <begin position="299"/>
        <end position="326"/>
    </location>
</feature>
<feature type="domain" description="EH" evidence="7">
    <location>
        <begin position="13"/>
        <end position="92"/>
    </location>
</feature>
<dbReference type="Pfam" id="PF12763">
    <property type="entry name" value="EH"/>
    <property type="match status" value="1"/>
</dbReference>
<dbReference type="InterPro" id="IPR000261">
    <property type="entry name" value="EH_dom"/>
</dbReference>
<sequence length="1374" mass="152883">MDNPETWKITAEERTKHNTTFSQLNPLNGTMLSGEQVKPFFLKSGLPTPVLGQIWNLADLNKDGCLDRKEFSIACFLIKKVLTSQQGPAILPVTCPKSLQVDPVSVAPSSIIANTPLIASSSNPNNKPQASSTPIFSNNFPQANQIPISGISSAPPVASAPNMTMPMITPTPGLPSFPTNFVSPPPSTNIAASVASQPLTAGAIFTPLAAVNTNLPNPLIPIPSTSRTKYGQMFQSNDIGSTGFLTGQQAKTILMQNLADHDKDGKLSYEEFIVAMHLCDYAKTGSILPSTLPVELQPQRSRSSSAVLNTTLSPEPLNKSGSESSPVMANKLMAASFEDKRRENYDRGNAILEAKRQALREQEEREKREREEKERIEAERRQKLKEEQERRRLADMEKQMERQRLMDMQREEERRKAIEQRERARNELIKQQRIEWEKQKKQELETQKIKLQEQLSIAKAKDKNLEFDMQALNDKISSYKTKISDNQTSLIDLNNRLDSTRKINSEKHAQMEAAEREMKDFSQKLARLAQEKYHLNEELKNLKQDSLANEDLVEQNNHLREKEQSVNQLKQELSKLENQISSARTQLEVVKHELEVTKSDEIELVKENERLSKIIELKKNSLASVANTAKLNGSLSNSLNKSNNSNSSKPVNTSISKASQLDDNSRSTTPKNNYDAIKDEIFKIQQTTSSKQEGFFDPFSPGPTVKSSKPESSIKTDSNFNVDWTSAFDHHNETNSGFGVDNDPFTSLNTKQNEKVDPFAAFSSQKTNISFEDVWSNAPKPQSNLESVFGEIPKSTSNNTGFGLDDNWAANLASQTSPTKTTNLNTNTADWAAFPDESSKSSIKNTINFFNDNLKMQSPSIPSHSAAKPNKTNLHSPTANWVKFKALYTFEASQDDELSITEGDVLNVDLNFRADDGWLFGEFKGKSGIFPASFTIKLSDLEAIQEESLAPQPAFPIASNNFAQLAPQINPDKLVTDIKNYFISVYAYISNEPGDLNFRDFEVINVISRNEDWLTGQIVGSGIDPSNPLRSGIFPANFVVKFNLPVDYIGKYTISMATEPYVAQNSGELSLDPSSNQLIAIKKISPDAKWSFGETFDNNNQIHRGWFPIAAATSLINAGAPPVYSPAKAESVAQNYSNNSINNELRGANDSSFNQSPPPPQTQKALFPGLQNNDTFKNLEPRKSVNSATTSPVNSGQTESVVAPKPAVDETKVEPQTVSASELPNVIIDRVVALYDFAPQTPEAIGFPKDAIINILEKSGDWWLGEYNGKIGILPYNYVQSMSQKTVTKRENTSILTNRSVSLQNLSNRQSFPRRSGIQSATYENTDQLEDINAYLIVENYKNPLDQKKLLPLIELDTLFLNIEDIISFFVTAD</sequence>
<keyword evidence="10" id="KW-1185">Reference proteome</keyword>
<dbReference type="SUPFAM" id="SSF47473">
    <property type="entry name" value="EF-hand"/>
    <property type="match status" value="2"/>
</dbReference>
<dbReference type="EMBL" id="REGN01000911">
    <property type="protein sequence ID" value="RNA38129.1"/>
    <property type="molecule type" value="Genomic_DNA"/>
</dbReference>
<protein>
    <submittedName>
        <fullName evidence="9">Intersectin-1 isoform X7</fullName>
    </submittedName>
</protein>
<dbReference type="InterPro" id="IPR001452">
    <property type="entry name" value="SH3_domain"/>
</dbReference>